<dbReference type="Pfam" id="PF08513">
    <property type="entry name" value="LisH"/>
    <property type="match status" value="1"/>
</dbReference>
<feature type="domain" description="Srp40 C-terminal" evidence="2">
    <location>
        <begin position="415"/>
        <end position="487"/>
    </location>
</feature>
<dbReference type="AlphaFoldDB" id="M2Y3L5"/>
<dbReference type="InterPro" id="IPR039191">
    <property type="entry name" value="Nopp140-like"/>
</dbReference>
<dbReference type="RefSeq" id="XP_005707088.1">
    <property type="nucleotide sequence ID" value="XM_005707031.1"/>
</dbReference>
<feature type="compositionally biased region" description="Basic and acidic residues" evidence="1">
    <location>
        <begin position="296"/>
        <end position="333"/>
    </location>
</feature>
<feature type="compositionally biased region" description="Low complexity" evidence="1">
    <location>
        <begin position="234"/>
        <end position="293"/>
    </location>
</feature>
<dbReference type="InterPro" id="IPR006594">
    <property type="entry name" value="LisH"/>
</dbReference>
<protein>
    <recommendedName>
        <fullName evidence="2">Srp40 C-terminal domain-containing protein</fullName>
    </recommendedName>
</protein>
<evidence type="ECO:0000259" key="2">
    <source>
        <dbReference type="Pfam" id="PF05022"/>
    </source>
</evidence>
<dbReference type="Gramene" id="EME30568">
    <property type="protein sequence ID" value="EME30568"/>
    <property type="gene ID" value="Gasu_20310"/>
</dbReference>
<name>M2Y3L5_GALSU</name>
<feature type="region of interest" description="Disordered" evidence="1">
    <location>
        <begin position="62"/>
        <end position="419"/>
    </location>
</feature>
<feature type="compositionally biased region" description="Basic and acidic residues" evidence="1">
    <location>
        <begin position="216"/>
        <end position="229"/>
    </location>
</feature>
<evidence type="ECO:0000313" key="4">
    <source>
        <dbReference type="Proteomes" id="UP000030680"/>
    </source>
</evidence>
<dbReference type="Pfam" id="PF05022">
    <property type="entry name" value="SRP40_C"/>
    <property type="match status" value="1"/>
</dbReference>
<dbReference type="GeneID" id="17089286"/>
<organism evidence="3 4">
    <name type="scientific">Galdieria sulphuraria</name>
    <name type="common">Red alga</name>
    <dbReference type="NCBI Taxonomy" id="130081"/>
    <lineage>
        <taxon>Eukaryota</taxon>
        <taxon>Rhodophyta</taxon>
        <taxon>Bangiophyceae</taxon>
        <taxon>Galdieriales</taxon>
        <taxon>Galdieriaceae</taxon>
        <taxon>Galdieria</taxon>
    </lineage>
</organism>
<evidence type="ECO:0000313" key="3">
    <source>
        <dbReference type="EMBL" id="EME30568.1"/>
    </source>
</evidence>
<dbReference type="PANTHER" id="PTHR23216">
    <property type="entry name" value="NUCLEOLAR AND COILED-BODY PHOSPHOPROTEIN 1"/>
    <property type="match status" value="1"/>
</dbReference>
<evidence type="ECO:0000256" key="1">
    <source>
        <dbReference type="SAM" id="MobiDB-lite"/>
    </source>
</evidence>
<proteinExistence type="predicted"/>
<feature type="compositionally biased region" description="Low complexity" evidence="1">
    <location>
        <begin position="131"/>
        <end position="215"/>
    </location>
</feature>
<dbReference type="GO" id="GO:0005730">
    <property type="term" value="C:nucleolus"/>
    <property type="evidence" value="ECO:0007669"/>
    <property type="project" value="InterPro"/>
</dbReference>
<reference evidence="4" key="1">
    <citation type="journal article" date="2013" name="Science">
        <title>Gene transfer from bacteria and archaea facilitated evolution of an extremophilic eukaryote.</title>
        <authorList>
            <person name="Schonknecht G."/>
            <person name="Chen W.H."/>
            <person name="Ternes C.M."/>
            <person name="Barbier G.G."/>
            <person name="Shrestha R.P."/>
            <person name="Stanke M."/>
            <person name="Brautigam A."/>
            <person name="Baker B.J."/>
            <person name="Banfield J.F."/>
            <person name="Garavito R.M."/>
            <person name="Carr K."/>
            <person name="Wilkerson C."/>
            <person name="Rensing S.A."/>
            <person name="Gagneul D."/>
            <person name="Dickenson N.E."/>
            <person name="Oesterhelt C."/>
            <person name="Lercher M.J."/>
            <person name="Weber A.P."/>
        </authorList>
    </citation>
    <scope>NUCLEOTIDE SEQUENCE [LARGE SCALE GENOMIC DNA]</scope>
    <source>
        <strain evidence="4">074W</strain>
    </source>
</reference>
<sequence length="494" mass="53259">MSVADDAALHRSLLSSMHDYLQRKGFEKTAKSFEKELKAAGWSLETSNCLLENLWTLNQGVEKEKSVSESLVEDDRRASNIEKSSSRGKEQTVKTSSRSSGNSPGEKYVDTKETGSLTPSKSKLAVEEETSSTSSGTSASTSSTETDSSRSSSPKNSSPSNRSESSSSESSQSGSSFRSSSSNPTQESSSSSSSGSSSSSEESDSSHYSSSSSSSSKEDKESATSKDSNESSESESSVSTGSEDSKSSVSSSSESSSTSSNSDSSDTQSSSYHISNSSDSSSTDVTSSSSSNSAQDVKDRKLASKAKEKEGISSSKRLRDDTQELRERLDFPHDSSGNNVDHATKVPSEKKFRTNANGREDALTSITCQDSSRQAPERVKVTLQAANSEKPNSEKPDLNEGPSEIDDENSSTLRRFQRVQPDSVKFIDDKLRDNSYDAKGGEMYGLRAWEELKKVRGKDFRKAKTKKKKATYFGGGIISKDSHSFRFTYSDDSS</sequence>
<dbReference type="PROSITE" id="PS50896">
    <property type="entry name" value="LISH"/>
    <property type="match status" value="1"/>
</dbReference>
<dbReference type="EMBL" id="KB454498">
    <property type="protein sequence ID" value="EME30568.1"/>
    <property type="molecule type" value="Genomic_DNA"/>
</dbReference>
<dbReference type="Proteomes" id="UP000030680">
    <property type="component" value="Unassembled WGS sequence"/>
</dbReference>
<gene>
    <name evidence="3" type="ORF">Gasu_20310</name>
</gene>
<accession>M2Y3L5</accession>
<dbReference type="PANTHER" id="PTHR23216:SF1">
    <property type="entry name" value="NUCLEOLAR AND COILED-BODY PHOSPHOPROTEIN 1"/>
    <property type="match status" value="1"/>
</dbReference>
<dbReference type="OrthoDB" id="5599646at2759"/>
<feature type="compositionally biased region" description="Basic and acidic residues" evidence="1">
    <location>
        <begin position="62"/>
        <end position="92"/>
    </location>
</feature>
<feature type="compositionally biased region" description="Polar residues" evidence="1">
    <location>
        <begin position="93"/>
        <end position="103"/>
    </location>
</feature>
<feature type="compositionally biased region" description="Polar residues" evidence="1">
    <location>
        <begin position="364"/>
        <end position="374"/>
    </location>
</feature>
<keyword evidence="4" id="KW-1185">Reference proteome</keyword>
<feature type="compositionally biased region" description="Basic and acidic residues" evidence="1">
    <location>
        <begin position="342"/>
        <end position="362"/>
    </location>
</feature>
<dbReference type="SMART" id="SM00667">
    <property type="entry name" value="LisH"/>
    <property type="match status" value="1"/>
</dbReference>
<dbReference type="InterPro" id="IPR007718">
    <property type="entry name" value="Srp40_C"/>
</dbReference>